<keyword evidence="2" id="KW-0732">Signal</keyword>
<evidence type="ECO:0000256" key="2">
    <source>
        <dbReference type="SAM" id="SignalP"/>
    </source>
</evidence>
<dbReference type="PANTHER" id="PTHR34821:SF2">
    <property type="entry name" value="INNER MEMBRANE PROTEIN YDCZ"/>
    <property type="match status" value="1"/>
</dbReference>
<keyword evidence="1" id="KW-1133">Transmembrane helix</keyword>
<feature type="chain" id="PRO_5040252663" description="DMT family transporter" evidence="2">
    <location>
        <begin position="23"/>
        <end position="154"/>
    </location>
</feature>
<feature type="transmembrane region" description="Helical" evidence="1">
    <location>
        <begin position="78"/>
        <end position="97"/>
    </location>
</feature>
<dbReference type="PANTHER" id="PTHR34821">
    <property type="entry name" value="INNER MEMBRANE PROTEIN YDCZ"/>
    <property type="match status" value="1"/>
</dbReference>
<gene>
    <name evidence="3" type="ORF">BG006_009218</name>
</gene>
<protein>
    <recommendedName>
        <fullName evidence="5">DMT family transporter</fullName>
    </recommendedName>
</protein>
<evidence type="ECO:0000256" key="1">
    <source>
        <dbReference type="SAM" id="Phobius"/>
    </source>
</evidence>
<evidence type="ECO:0000313" key="3">
    <source>
        <dbReference type="EMBL" id="KAF9336262.1"/>
    </source>
</evidence>
<evidence type="ECO:0000313" key="4">
    <source>
        <dbReference type="Proteomes" id="UP000696485"/>
    </source>
</evidence>
<accession>A0A9P5SQR9</accession>
<dbReference type="AlphaFoldDB" id="A0A9P5SQR9"/>
<keyword evidence="1" id="KW-0472">Membrane</keyword>
<dbReference type="Pfam" id="PF04657">
    <property type="entry name" value="DMT_YdcZ"/>
    <property type="match status" value="1"/>
</dbReference>
<keyword evidence="1" id="KW-0812">Transmembrane</keyword>
<evidence type="ECO:0008006" key="5">
    <source>
        <dbReference type="Google" id="ProtNLM"/>
    </source>
</evidence>
<dbReference type="EMBL" id="JAAAUY010000066">
    <property type="protein sequence ID" value="KAF9336262.1"/>
    <property type="molecule type" value="Genomic_DNA"/>
</dbReference>
<feature type="transmembrane region" description="Helical" evidence="1">
    <location>
        <begin position="38"/>
        <end position="58"/>
    </location>
</feature>
<comment type="caution">
    <text evidence="3">The sequence shown here is derived from an EMBL/GenBank/DDBJ whole genome shotgun (WGS) entry which is preliminary data.</text>
</comment>
<dbReference type="InterPro" id="IPR006750">
    <property type="entry name" value="YdcZ"/>
</dbReference>
<name>A0A9P5SQR9_9FUNG</name>
<sequence>MSILDNVIFCAALCLIAGIAIASQGAINAKLGAYSGQGLSSVIVFSTGAVASLVYWLIEVQGRPPTNLPKLMAAAPWWAWTGGVIGAIFVIITILSIPKLGAGTATAIIVCAQMIFSCVIDHFQIFDIPFRQYTLWRGLATVGLIACVAVIAKF</sequence>
<dbReference type="GO" id="GO:0005886">
    <property type="term" value="C:plasma membrane"/>
    <property type="evidence" value="ECO:0007669"/>
    <property type="project" value="TreeGrafter"/>
</dbReference>
<proteinExistence type="predicted"/>
<dbReference type="Proteomes" id="UP000696485">
    <property type="component" value="Unassembled WGS sequence"/>
</dbReference>
<organism evidence="3 4">
    <name type="scientific">Podila minutissima</name>
    <dbReference type="NCBI Taxonomy" id="64525"/>
    <lineage>
        <taxon>Eukaryota</taxon>
        <taxon>Fungi</taxon>
        <taxon>Fungi incertae sedis</taxon>
        <taxon>Mucoromycota</taxon>
        <taxon>Mortierellomycotina</taxon>
        <taxon>Mortierellomycetes</taxon>
        <taxon>Mortierellales</taxon>
        <taxon>Mortierellaceae</taxon>
        <taxon>Podila</taxon>
    </lineage>
</organism>
<keyword evidence="4" id="KW-1185">Reference proteome</keyword>
<feature type="signal peptide" evidence="2">
    <location>
        <begin position="1"/>
        <end position="22"/>
    </location>
</feature>
<feature type="transmembrane region" description="Helical" evidence="1">
    <location>
        <begin position="135"/>
        <end position="152"/>
    </location>
</feature>
<feature type="transmembrane region" description="Helical" evidence="1">
    <location>
        <begin position="103"/>
        <end position="123"/>
    </location>
</feature>
<reference evidence="3" key="1">
    <citation type="journal article" date="2020" name="Fungal Divers.">
        <title>Resolving the Mortierellaceae phylogeny through synthesis of multi-gene phylogenetics and phylogenomics.</title>
        <authorList>
            <person name="Vandepol N."/>
            <person name="Liber J."/>
            <person name="Desiro A."/>
            <person name="Na H."/>
            <person name="Kennedy M."/>
            <person name="Barry K."/>
            <person name="Grigoriev I.V."/>
            <person name="Miller A.N."/>
            <person name="O'Donnell K."/>
            <person name="Stajich J.E."/>
            <person name="Bonito G."/>
        </authorList>
    </citation>
    <scope>NUCLEOTIDE SEQUENCE</scope>
    <source>
        <strain evidence="3">NVP1</strain>
    </source>
</reference>